<dbReference type="Proteomes" id="UP000805418">
    <property type="component" value="Chromosome 8"/>
</dbReference>
<dbReference type="AlphaFoldDB" id="A0A8I3RQ64"/>
<proteinExistence type="predicted"/>
<evidence type="ECO:0000313" key="1">
    <source>
        <dbReference type="Ensembl" id="ENSCAFP00845002437.1"/>
    </source>
</evidence>
<sequence>NNNYGLHFGAGTRLTVKPSE</sequence>
<reference evidence="1" key="3">
    <citation type="submission" date="2025-09" db="UniProtKB">
        <authorList>
            <consortium name="Ensembl"/>
        </authorList>
    </citation>
    <scope>IDENTIFICATION</scope>
    <source>
        <strain evidence="1">Boxer</strain>
    </source>
</reference>
<evidence type="ECO:0000313" key="2">
    <source>
        <dbReference type="Proteomes" id="UP000805418"/>
    </source>
</evidence>
<accession>A0A8I3RQ64</accession>
<protein>
    <submittedName>
        <fullName evidence="1">Uncharacterized protein</fullName>
    </submittedName>
</protein>
<name>A0A8I3RQ64_CANLF</name>
<dbReference type="Ensembl" id="ENSCAFT00845003052.1">
    <property type="protein sequence ID" value="ENSCAFP00845002437.1"/>
    <property type="gene ID" value="ENSCAFG00845001743.1"/>
</dbReference>
<keyword evidence="2" id="KW-1185">Reference proteome</keyword>
<organism evidence="1 2">
    <name type="scientific">Canis lupus familiaris</name>
    <name type="common">Dog</name>
    <name type="synonym">Canis familiaris</name>
    <dbReference type="NCBI Taxonomy" id="9615"/>
    <lineage>
        <taxon>Eukaryota</taxon>
        <taxon>Metazoa</taxon>
        <taxon>Chordata</taxon>
        <taxon>Craniata</taxon>
        <taxon>Vertebrata</taxon>
        <taxon>Euteleostomi</taxon>
        <taxon>Mammalia</taxon>
        <taxon>Eutheria</taxon>
        <taxon>Laurasiatheria</taxon>
        <taxon>Carnivora</taxon>
        <taxon>Caniformia</taxon>
        <taxon>Canidae</taxon>
        <taxon>Canis</taxon>
    </lineage>
</organism>
<reference evidence="1" key="1">
    <citation type="submission" date="2020-03" db="EMBL/GenBank/DDBJ databases">
        <title>Long-read based genome assembly of a Labrador retriever dog.</title>
        <authorList>
            <person name="Eory L."/>
            <person name="Zhang W."/>
            <person name="Schoenebeck J."/>
        </authorList>
    </citation>
    <scope>NUCLEOTIDE SEQUENCE [LARGE SCALE GENOMIC DNA]</scope>
    <source>
        <strain evidence="1">Labrador retriever</strain>
    </source>
</reference>
<reference evidence="1" key="2">
    <citation type="submission" date="2025-08" db="UniProtKB">
        <authorList>
            <consortium name="Ensembl"/>
        </authorList>
    </citation>
    <scope>IDENTIFICATION</scope>
    <source>
        <strain evidence="1">Boxer</strain>
    </source>
</reference>